<evidence type="ECO:0000256" key="4">
    <source>
        <dbReference type="PROSITE-ProRule" id="PRU00023"/>
    </source>
</evidence>
<feature type="region of interest" description="Disordered" evidence="5">
    <location>
        <begin position="363"/>
        <end position="496"/>
    </location>
</feature>
<feature type="repeat" description="ANK" evidence="4">
    <location>
        <begin position="265"/>
        <end position="297"/>
    </location>
</feature>
<organism evidence="6 7">
    <name type="scientific">Macaca fascicularis</name>
    <name type="common">Crab-eating macaque</name>
    <name type="synonym">Cynomolgus monkey</name>
    <dbReference type="NCBI Taxonomy" id="9541"/>
    <lineage>
        <taxon>Eukaryota</taxon>
        <taxon>Metazoa</taxon>
        <taxon>Chordata</taxon>
        <taxon>Craniata</taxon>
        <taxon>Vertebrata</taxon>
        <taxon>Euteleostomi</taxon>
        <taxon>Mammalia</taxon>
        <taxon>Eutheria</taxon>
        <taxon>Euarchontoglires</taxon>
        <taxon>Primates</taxon>
        <taxon>Haplorrhini</taxon>
        <taxon>Catarrhini</taxon>
        <taxon>Cercopithecidae</taxon>
        <taxon>Cercopithecinae</taxon>
        <taxon>Macaca</taxon>
    </lineage>
</organism>
<dbReference type="Pfam" id="PF12796">
    <property type="entry name" value="Ank_2"/>
    <property type="match status" value="2"/>
</dbReference>
<evidence type="ECO:0000256" key="5">
    <source>
        <dbReference type="SAM" id="MobiDB-lite"/>
    </source>
</evidence>
<evidence type="ECO:0000313" key="6">
    <source>
        <dbReference type="Ensembl" id="ENSMFAP00000060487.1"/>
    </source>
</evidence>
<feature type="compositionally biased region" description="Polar residues" evidence="5">
    <location>
        <begin position="418"/>
        <end position="429"/>
    </location>
</feature>
<name>A0A7N9IFW4_MACFA</name>
<evidence type="ECO:0000256" key="2">
    <source>
        <dbReference type="ARBA" id="ARBA00023043"/>
    </source>
</evidence>
<sequence length="531" mass="59228">MVAEVSSIPAASAVKKPFGLRSKMGKWCHHYFPCCMGSGKSNVGTSGDQDDSAMKTHRSKMAKWCSHCFPCCRGSDESIVGPSGDQEDSAMKTHRSKMAKWCCHCFPAAKQHLGEDYDDKAFMEPRYHVRGEDLDKLHRAAWWGKVPRKDLIVMLRDTDVNKTDKQKRTALHLASANGNSEIVKLLLDRRCQLDVLDNKKRTALIKAVQCQEDECALMLLEHGTDPNIPDEYRNTALHYAIYNEDKLMAKALLLSGADIESKNKHGLTPLLLGVHGQKQQVVKFLIKKKANLSARDRCGRNALILAVRCGSASIVSLLLEQNINVSSKDLSGQTARDYAVSSHHNVICQLLSDYKEKQMLKISSENSNPEQDLKLTSEEESQKLKGSENSQPEEMSQEPETNKDCDREAEEDMKKHGSNNTGLPENLTNDAAAGNGDDGLIPQSKSRTPESQQFPDTENEEYHSDEQNDTQKQVSEEQNAGISQEEILTGKQEQMEVAEKKMNSEVFSLSNSLLQEVSHFNAKSSEYNGLP</sequence>
<dbReference type="SUPFAM" id="SSF48403">
    <property type="entry name" value="Ankyrin repeat"/>
    <property type="match status" value="1"/>
</dbReference>
<feature type="compositionally biased region" description="Polar residues" evidence="5">
    <location>
        <begin position="443"/>
        <end position="456"/>
    </location>
</feature>
<dbReference type="SMART" id="SM00248">
    <property type="entry name" value="ANK"/>
    <property type="match status" value="6"/>
</dbReference>
<dbReference type="Ensembl" id="ENSMFAT00000080272.1">
    <property type="protein sequence ID" value="ENSMFAP00000060487.1"/>
    <property type="gene ID" value="ENSMFAG00000053864.1"/>
</dbReference>
<dbReference type="PROSITE" id="PS50088">
    <property type="entry name" value="ANK_REPEAT"/>
    <property type="match status" value="4"/>
</dbReference>
<dbReference type="InterPro" id="IPR002110">
    <property type="entry name" value="Ankyrin_rpt"/>
</dbReference>
<feature type="compositionally biased region" description="Polar residues" evidence="5">
    <location>
        <begin position="470"/>
        <end position="482"/>
    </location>
</feature>
<dbReference type="Gene3D" id="1.25.40.20">
    <property type="entry name" value="Ankyrin repeat-containing domain"/>
    <property type="match status" value="1"/>
</dbReference>
<dbReference type="GeneTree" id="ENSGT00940000164614"/>
<evidence type="ECO:0000313" key="7">
    <source>
        <dbReference type="Proteomes" id="UP000233100"/>
    </source>
</evidence>
<dbReference type="PRINTS" id="PR01415">
    <property type="entry name" value="ANKYRIN"/>
</dbReference>
<dbReference type="PANTHER" id="PTHR24147">
    <property type="entry name" value="ANKYRIN REPEAT DOMAIN 36-RELATED"/>
    <property type="match status" value="1"/>
</dbReference>
<evidence type="ECO:0000256" key="3">
    <source>
        <dbReference type="ARBA" id="ARBA00038247"/>
    </source>
</evidence>
<dbReference type="Pfam" id="PF00023">
    <property type="entry name" value="Ank"/>
    <property type="match status" value="1"/>
</dbReference>
<dbReference type="AlphaFoldDB" id="A0A7N9IFW4"/>
<dbReference type="InterPro" id="IPR036770">
    <property type="entry name" value="Ankyrin_rpt-contain_sf"/>
</dbReference>
<keyword evidence="7" id="KW-1185">Reference proteome</keyword>
<feature type="repeat" description="ANK" evidence="4">
    <location>
        <begin position="298"/>
        <end position="330"/>
    </location>
</feature>
<evidence type="ECO:0000256" key="1">
    <source>
        <dbReference type="ARBA" id="ARBA00022737"/>
    </source>
</evidence>
<accession>A0A7N9IFW4</accession>
<feature type="compositionally biased region" description="Basic and acidic residues" evidence="5">
    <location>
        <begin position="371"/>
        <end position="386"/>
    </location>
</feature>
<dbReference type="Proteomes" id="UP000233100">
    <property type="component" value="Unplaced"/>
</dbReference>
<keyword evidence="1" id="KW-0677">Repeat</keyword>
<dbReference type="PROSITE" id="PS50297">
    <property type="entry name" value="ANK_REP_REGION"/>
    <property type="match status" value="3"/>
</dbReference>
<proteinExistence type="inferred from homology"/>
<comment type="similarity">
    <text evidence="3">Belongs to the POTE family.</text>
</comment>
<dbReference type="PANTHER" id="PTHR24147:SF66">
    <property type="entry name" value="POTE ANKYRIN DOMAIN FAMILY MEMBER D"/>
    <property type="match status" value="1"/>
</dbReference>
<keyword evidence="2 4" id="KW-0040">ANK repeat</keyword>
<feature type="repeat" description="ANK" evidence="4">
    <location>
        <begin position="166"/>
        <end position="198"/>
    </location>
</feature>
<dbReference type="InterPro" id="IPR050657">
    <property type="entry name" value="Ankyrin_repeat_domain"/>
</dbReference>
<feature type="repeat" description="ANK" evidence="4">
    <location>
        <begin position="232"/>
        <end position="264"/>
    </location>
</feature>
<reference evidence="6" key="1">
    <citation type="submission" date="2025-08" db="UniProtKB">
        <authorList>
            <consortium name="Ensembl"/>
        </authorList>
    </citation>
    <scope>IDENTIFICATION</scope>
</reference>
<reference evidence="6" key="2">
    <citation type="submission" date="2025-09" db="UniProtKB">
        <authorList>
            <consortium name="Ensembl"/>
        </authorList>
    </citation>
    <scope>IDENTIFICATION</scope>
</reference>
<protein>
    <submittedName>
        <fullName evidence="6">Uncharacterized protein</fullName>
    </submittedName>
</protein>